<evidence type="ECO:0000256" key="1">
    <source>
        <dbReference type="ARBA" id="ARBA00022723"/>
    </source>
</evidence>
<dbReference type="GO" id="GO:0005737">
    <property type="term" value="C:cytoplasm"/>
    <property type="evidence" value="ECO:0007669"/>
    <property type="project" value="UniProtKB-SubCell"/>
</dbReference>
<protein>
    <recommendedName>
        <fullName evidence="6">Chaperone protein DnaJ</fullName>
    </recommendedName>
</protein>
<keyword evidence="6" id="KW-0963">Cytoplasm</keyword>
<evidence type="ECO:0000256" key="4">
    <source>
        <dbReference type="ARBA" id="ARBA00022833"/>
    </source>
</evidence>
<evidence type="ECO:0000259" key="10">
    <source>
        <dbReference type="PROSITE" id="PS51188"/>
    </source>
</evidence>
<evidence type="ECO:0000256" key="6">
    <source>
        <dbReference type="HAMAP-Rule" id="MF_01152"/>
    </source>
</evidence>
<dbReference type="CDD" id="cd06257">
    <property type="entry name" value="DnaJ"/>
    <property type="match status" value="1"/>
</dbReference>
<dbReference type="GO" id="GO:0051082">
    <property type="term" value="F:unfolded protein binding"/>
    <property type="evidence" value="ECO:0007669"/>
    <property type="project" value="UniProtKB-UniRule"/>
</dbReference>
<feature type="region of interest" description="Disordered" evidence="8">
    <location>
        <begin position="27"/>
        <end position="48"/>
    </location>
</feature>
<feature type="binding site" evidence="6">
    <location>
        <position position="206"/>
    </location>
    <ligand>
        <name>Zn(2+)</name>
        <dbReference type="ChEBI" id="CHEBI:29105"/>
        <label>1</label>
    </ligand>
</feature>
<keyword evidence="2 6" id="KW-0677">Repeat</keyword>
<dbReference type="InterPro" id="IPR018253">
    <property type="entry name" value="DnaJ_domain_CS"/>
</dbReference>
<dbReference type="PANTHER" id="PTHR43096">
    <property type="entry name" value="DNAJ HOMOLOG 1, MITOCHONDRIAL-RELATED"/>
    <property type="match status" value="1"/>
</dbReference>
<dbReference type="Gene3D" id="1.10.287.110">
    <property type="entry name" value="DnaJ domain"/>
    <property type="match status" value="1"/>
</dbReference>
<comment type="function">
    <text evidence="6">Participates actively in the response to hyperosmotic and heat shock by preventing the aggregation of stress-denatured proteins and by disaggregating proteins, also in an autonomous, DnaK-independent fashion. Unfolded proteins bind initially to DnaJ; upon interaction with the DnaJ-bound protein, DnaK hydrolyzes its bound ATP, resulting in the formation of a stable complex. GrpE releases ADP from DnaK; ATP binding to DnaK triggers the release of the substrate protein, thus completing the reaction cycle. Several rounds of ATP-dependent interactions between DnaJ, DnaK and GrpE are required for fully efficient folding. Also involved, together with DnaK and GrpE, in the DNA replication of plasmids through activation of initiation proteins.</text>
</comment>
<dbReference type="SUPFAM" id="SSF46565">
    <property type="entry name" value="Chaperone J-domain"/>
    <property type="match status" value="1"/>
</dbReference>
<dbReference type="Gene3D" id="2.60.260.20">
    <property type="entry name" value="Urease metallochaperone UreE, N-terminal domain"/>
    <property type="match status" value="2"/>
</dbReference>
<evidence type="ECO:0000259" key="9">
    <source>
        <dbReference type="PROSITE" id="PS50076"/>
    </source>
</evidence>
<dbReference type="Pfam" id="PF00226">
    <property type="entry name" value="DnaJ"/>
    <property type="match status" value="1"/>
</dbReference>
<dbReference type="PROSITE" id="PS00636">
    <property type="entry name" value="DNAJ_1"/>
    <property type="match status" value="1"/>
</dbReference>
<feature type="binding site" evidence="6">
    <location>
        <position position="166"/>
    </location>
    <ligand>
        <name>Zn(2+)</name>
        <dbReference type="ChEBI" id="CHEBI:29105"/>
        <label>2</label>
    </ligand>
</feature>
<feature type="binding site" evidence="6">
    <location>
        <position position="149"/>
    </location>
    <ligand>
        <name>Zn(2+)</name>
        <dbReference type="ChEBI" id="CHEBI:29105"/>
        <label>1</label>
    </ligand>
</feature>
<dbReference type="PANTHER" id="PTHR43096:SF10">
    <property type="entry name" value="CHAPERONE PROTEIN DNAJ A6, CHLOROPLASTIC"/>
    <property type="match status" value="1"/>
</dbReference>
<evidence type="ECO:0000313" key="11">
    <source>
        <dbReference type="EMBL" id="AIE93560.1"/>
    </source>
</evidence>
<feature type="binding site" evidence="6">
    <location>
        <position position="195"/>
    </location>
    <ligand>
        <name>Zn(2+)</name>
        <dbReference type="ChEBI" id="CHEBI:29105"/>
        <label>2</label>
    </ligand>
</feature>
<dbReference type="GO" id="GO:0005524">
    <property type="term" value="F:ATP binding"/>
    <property type="evidence" value="ECO:0007669"/>
    <property type="project" value="InterPro"/>
</dbReference>
<keyword evidence="6" id="KW-0346">Stress response</keyword>
<dbReference type="FunFam" id="2.10.230.10:FF:000002">
    <property type="entry name" value="Molecular chaperone DnaJ"/>
    <property type="match status" value="1"/>
</dbReference>
<organism evidence="11">
    <name type="scientific">uncultured marine group II/III euryarchaeote AD1000_38_F07</name>
    <dbReference type="NCBI Taxonomy" id="1457761"/>
    <lineage>
        <taxon>Archaea</taxon>
        <taxon>Methanobacteriati</taxon>
        <taxon>Methanobacteriota</taxon>
        <taxon>environmental samples</taxon>
    </lineage>
</organism>
<dbReference type="EMBL" id="KF900398">
    <property type="protein sequence ID" value="AIE93560.1"/>
    <property type="molecule type" value="Genomic_DNA"/>
</dbReference>
<feature type="domain" description="J" evidence="9">
    <location>
        <begin position="6"/>
        <end position="71"/>
    </location>
</feature>
<dbReference type="GO" id="GO:0008270">
    <property type="term" value="F:zinc ion binding"/>
    <property type="evidence" value="ECO:0007669"/>
    <property type="project" value="UniProtKB-UniRule"/>
</dbReference>
<comment type="subcellular location">
    <subcellularLocation>
        <location evidence="6">Cytoplasm</location>
    </subcellularLocation>
</comment>
<feature type="binding site" evidence="6">
    <location>
        <position position="152"/>
    </location>
    <ligand>
        <name>Zn(2+)</name>
        <dbReference type="ChEBI" id="CHEBI:29105"/>
        <label>1</label>
    </ligand>
</feature>
<dbReference type="PRINTS" id="PR00625">
    <property type="entry name" value="JDOMAIN"/>
</dbReference>
<dbReference type="InterPro" id="IPR001623">
    <property type="entry name" value="DnaJ_domain"/>
</dbReference>
<feature type="binding site" evidence="6">
    <location>
        <position position="169"/>
    </location>
    <ligand>
        <name>Zn(2+)</name>
        <dbReference type="ChEBI" id="CHEBI:29105"/>
        <label>2</label>
    </ligand>
</feature>
<feature type="repeat" description="CXXCXGXG motif" evidence="6">
    <location>
        <begin position="149"/>
        <end position="156"/>
    </location>
</feature>
<feature type="repeat" description="CXXCXGXG motif" evidence="6">
    <location>
        <begin position="192"/>
        <end position="199"/>
    </location>
</feature>
<evidence type="ECO:0000256" key="8">
    <source>
        <dbReference type="SAM" id="MobiDB-lite"/>
    </source>
</evidence>
<dbReference type="GO" id="GO:0009408">
    <property type="term" value="P:response to heat"/>
    <property type="evidence" value="ECO:0007669"/>
    <property type="project" value="InterPro"/>
</dbReference>
<dbReference type="GO" id="GO:0031072">
    <property type="term" value="F:heat shock protein binding"/>
    <property type="evidence" value="ECO:0007669"/>
    <property type="project" value="InterPro"/>
</dbReference>
<feature type="binding site" evidence="6">
    <location>
        <position position="209"/>
    </location>
    <ligand>
        <name>Zn(2+)</name>
        <dbReference type="ChEBI" id="CHEBI:29105"/>
        <label>1</label>
    </ligand>
</feature>
<dbReference type="CDD" id="cd10719">
    <property type="entry name" value="DnaJ_zf"/>
    <property type="match status" value="1"/>
</dbReference>
<dbReference type="GO" id="GO:0006260">
    <property type="term" value="P:DNA replication"/>
    <property type="evidence" value="ECO:0007669"/>
    <property type="project" value="UniProtKB-KW"/>
</dbReference>
<dbReference type="InterPro" id="IPR001305">
    <property type="entry name" value="HSP_DnaJ_Cys-rich_dom"/>
</dbReference>
<keyword evidence="1 6" id="KW-0479">Metal-binding</keyword>
<dbReference type="SMART" id="SM00271">
    <property type="entry name" value="DnaJ"/>
    <property type="match status" value="1"/>
</dbReference>
<name>A0A075FPI5_9EURY</name>
<accession>A0A075FPI5</accession>
<dbReference type="InterPro" id="IPR008971">
    <property type="entry name" value="HSP40/DnaJ_pept-bd"/>
</dbReference>
<dbReference type="AlphaFoldDB" id="A0A075FPI5"/>
<dbReference type="HAMAP" id="MF_01152">
    <property type="entry name" value="DnaJ"/>
    <property type="match status" value="1"/>
</dbReference>
<dbReference type="CDD" id="cd10747">
    <property type="entry name" value="DnaJ_C"/>
    <property type="match status" value="1"/>
</dbReference>
<feature type="binding site" evidence="6">
    <location>
        <position position="192"/>
    </location>
    <ligand>
        <name>Zn(2+)</name>
        <dbReference type="ChEBI" id="CHEBI:29105"/>
        <label>2</label>
    </ligand>
</feature>
<keyword evidence="4 6" id="KW-0862">Zinc</keyword>
<comment type="cofactor">
    <cofactor evidence="6">
        <name>Zn(2+)</name>
        <dbReference type="ChEBI" id="CHEBI:29105"/>
    </cofactor>
    <text evidence="6">Binds 2 Zn(2+) ions per monomer.</text>
</comment>
<evidence type="ECO:0000256" key="7">
    <source>
        <dbReference type="PROSITE-ProRule" id="PRU00546"/>
    </source>
</evidence>
<gene>
    <name evidence="6 11" type="primary">dnaJ</name>
</gene>
<reference evidence="11" key="1">
    <citation type="journal article" date="2014" name="Genome Biol. Evol.">
        <title>Pangenome evidence for extensive interdomain horizontal transfer affecting lineage core and shell genes in uncultured planktonic thaumarchaeota and euryarchaeota.</title>
        <authorList>
            <person name="Deschamps P."/>
            <person name="Zivanovic Y."/>
            <person name="Moreira D."/>
            <person name="Rodriguez-Valera F."/>
            <person name="Lopez-Garcia P."/>
        </authorList>
    </citation>
    <scope>NUCLEOTIDE SEQUENCE</scope>
</reference>
<feature type="repeat" description="CXXCXGXG motif" evidence="6">
    <location>
        <begin position="166"/>
        <end position="173"/>
    </location>
</feature>
<dbReference type="NCBIfam" id="NF008035">
    <property type="entry name" value="PRK10767.1"/>
    <property type="match status" value="1"/>
</dbReference>
<dbReference type="PROSITE" id="PS50076">
    <property type="entry name" value="DNAJ_2"/>
    <property type="match status" value="1"/>
</dbReference>
<keyword evidence="3 6" id="KW-0863">Zinc-finger</keyword>
<evidence type="ECO:0000256" key="2">
    <source>
        <dbReference type="ARBA" id="ARBA00022737"/>
    </source>
</evidence>
<evidence type="ECO:0000256" key="3">
    <source>
        <dbReference type="ARBA" id="ARBA00022771"/>
    </source>
</evidence>
<dbReference type="InterPro" id="IPR002939">
    <property type="entry name" value="DnaJ_C"/>
</dbReference>
<dbReference type="GO" id="GO:0042026">
    <property type="term" value="P:protein refolding"/>
    <property type="evidence" value="ECO:0007669"/>
    <property type="project" value="TreeGrafter"/>
</dbReference>
<feature type="domain" description="CR-type" evidence="10">
    <location>
        <begin position="136"/>
        <end position="218"/>
    </location>
</feature>
<feature type="zinc finger region" description="CR-type" evidence="7">
    <location>
        <begin position="136"/>
        <end position="218"/>
    </location>
</feature>
<dbReference type="SUPFAM" id="SSF49493">
    <property type="entry name" value="HSP40/DnaJ peptide-binding domain"/>
    <property type="match status" value="2"/>
</dbReference>
<comment type="subunit">
    <text evidence="6">Homodimer.</text>
</comment>
<comment type="similarity">
    <text evidence="6">Belongs to the DnaJ family.</text>
</comment>
<dbReference type="InterPro" id="IPR012724">
    <property type="entry name" value="DnaJ"/>
</dbReference>
<dbReference type="Pfam" id="PF00684">
    <property type="entry name" value="DnaJ_CXXCXGXG"/>
    <property type="match status" value="1"/>
</dbReference>
<sequence>MVGKRDYYEVLGVARDATDSEIKRSFRSLAREHHPDKNPDDPESERRFKEVQEAYAVLSDREERRKYDTFGHEQPGGSPFGPSGFQGVNISIDDLFGGGFESIFSQIFSGGRTTRRNRGRDLLMDHEVPFQAAMDGHEDEIEIDVLRACEQCNGSGSESSEGVRECPACDGRGRIQRIEKAGFFTKQVVTDCSSCRGEGRIVSDPCPSCDGQGRAKQSKQIRFAVPPGVTTGARLRMRGHGEASRGNRGESGDLYIQIGVQEHPWFERDGPDLLMALPLGFVDLVLGTRIEIPHIDGSELSIKVPAGSNPGETITIPGRGLPGGRGRRGRGSVTVLLKLDMPRRVPRSLKKSLEEMRDDIGTDMESLLDSIRFEADNRRRP</sequence>
<keyword evidence="6" id="KW-0235">DNA replication</keyword>
<keyword evidence="5 6" id="KW-0143">Chaperone</keyword>
<proteinExistence type="inferred from homology"/>
<dbReference type="Pfam" id="PF01556">
    <property type="entry name" value="DnaJ_C"/>
    <property type="match status" value="1"/>
</dbReference>
<feature type="repeat" description="CXXCXGXG motif" evidence="6">
    <location>
        <begin position="206"/>
        <end position="213"/>
    </location>
</feature>
<dbReference type="SUPFAM" id="SSF57938">
    <property type="entry name" value="DnaJ/Hsp40 cysteine-rich domain"/>
    <property type="match status" value="1"/>
</dbReference>
<comment type="domain">
    <text evidence="6">The J domain is necessary and sufficient to stimulate DnaK ATPase activity. Zinc center 1 plays an important role in the autonomous, DnaK-independent chaperone activity of DnaJ. Zinc center 2 is essential for interaction with DnaK and for DnaJ activity.</text>
</comment>
<dbReference type="InterPro" id="IPR036869">
    <property type="entry name" value="J_dom_sf"/>
</dbReference>
<dbReference type="PROSITE" id="PS51188">
    <property type="entry name" value="ZF_CR"/>
    <property type="match status" value="1"/>
</dbReference>
<evidence type="ECO:0000256" key="5">
    <source>
        <dbReference type="ARBA" id="ARBA00023186"/>
    </source>
</evidence>
<dbReference type="Gene3D" id="2.10.230.10">
    <property type="entry name" value="Heat shock protein DnaJ, cysteine-rich domain"/>
    <property type="match status" value="1"/>
</dbReference>
<dbReference type="InterPro" id="IPR036410">
    <property type="entry name" value="HSP_DnaJ_Cys-rich_dom_sf"/>
</dbReference>